<accession>A0ABX1PEY1</accession>
<organism evidence="9 10">
    <name type="scientific">Brasilonema bromeliae SPC951</name>
    <dbReference type="NCBI Taxonomy" id="385972"/>
    <lineage>
        <taxon>Bacteria</taxon>
        <taxon>Bacillati</taxon>
        <taxon>Cyanobacteriota</taxon>
        <taxon>Cyanophyceae</taxon>
        <taxon>Nostocales</taxon>
        <taxon>Scytonemataceae</taxon>
        <taxon>Brasilonema</taxon>
        <taxon>Bromeliae group (in: Brasilonema)</taxon>
    </lineage>
</organism>
<dbReference type="SMART" id="SM00387">
    <property type="entry name" value="HATPase_c"/>
    <property type="match status" value="1"/>
</dbReference>
<dbReference type="RefSeq" id="WP_169157701.1">
    <property type="nucleotide sequence ID" value="NZ_QMEB01000269.1"/>
</dbReference>
<keyword evidence="10" id="KW-1185">Reference proteome</keyword>
<evidence type="ECO:0000259" key="7">
    <source>
        <dbReference type="PROSITE" id="PS50109"/>
    </source>
</evidence>
<sequence>MINLLGNAIKFTDTGGVTLRVQMGQGTEIQNPKDILPNAHLLFEIQDTGKGIAPEELDNLFQPFVQTASATQVKEGTGLGLTISRQFVQLMGGDIRLKSEVNRGSSFDFNIIVQQAQSCEVAPPIRKEKVIGLATGQRVYRILVADDRKENCDLLTQLLNSIGFETRAVANGQEAIAQWQTWHPDLIWMDMRMPVMNGYEATRQIRAAEQSNSTIITQSQYSRTPIIALTASAFEEQRSSILGAGCDDLICKPFREEIIFNKMAEYLGVQYVYAEEQENFIQTRFISQGFTEVSQPGDCKNLLSTEARDSNDSRPVVATGFGKLTPQDLLIMPSEWITALHQAAIQVDAELIFQLIDVIPKTHHTVAQELTDLVDRFCFDEIIDLIPDDDGQPAV</sequence>
<gene>
    <name evidence="9" type="ORF">DP116_24890</name>
</gene>
<dbReference type="SUPFAM" id="SSF52172">
    <property type="entry name" value="CheY-like"/>
    <property type="match status" value="1"/>
</dbReference>
<dbReference type="InterPro" id="IPR036890">
    <property type="entry name" value="HATPase_C_sf"/>
</dbReference>
<dbReference type="SUPFAM" id="SSF55874">
    <property type="entry name" value="ATPase domain of HSP90 chaperone/DNA topoisomerase II/histidine kinase"/>
    <property type="match status" value="1"/>
</dbReference>
<keyword evidence="4" id="KW-0418">Kinase</keyword>
<dbReference type="CDD" id="cd17546">
    <property type="entry name" value="REC_hyHK_CKI1_RcsC-like"/>
    <property type="match status" value="1"/>
</dbReference>
<keyword evidence="5" id="KW-0902">Two-component regulatory system</keyword>
<keyword evidence="3 6" id="KW-0597">Phosphoprotein</keyword>
<dbReference type="PROSITE" id="PS50109">
    <property type="entry name" value="HIS_KIN"/>
    <property type="match status" value="1"/>
</dbReference>
<feature type="domain" description="Histidine kinase" evidence="7">
    <location>
        <begin position="1"/>
        <end position="115"/>
    </location>
</feature>
<comment type="catalytic activity">
    <reaction evidence="1">
        <text>ATP + protein L-histidine = ADP + protein N-phospho-L-histidine.</text>
        <dbReference type="EC" id="2.7.13.3"/>
    </reaction>
</comment>
<dbReference type="SMART" id="SM00448">
    <property type="entry name" value="REC"/>
    <property type="match status" value="1"/>
</dbReference>
<dbReference type="PANTHER" id="PTHR45339">
    <property type="entry name" value="HYBRID SIGNAL TRANSDUCTION HISTIDINE KINASE J"/>
    <property type="match status" value="1"/>
</dbReference>
<dbReference type="InterPro" id="IPR011006">
    <property type="entry name" value="CheY-like_superfamily"/>
</dbReference>
<evidence type="ECO:0000256" key="6">
    <source>
        <dbReference type="PROSITE-ProRule" id="PRU00169"/>
    </source>
</evidence>
<dbReference type="Gene3D" id="3.30.565.10">
    <property type="entry name" value="Histidine kinase-like ATPase, C-terminal domain"/>
    <property type="match status" value="1"/>
</dbReference>
<name>A0ABX1PEY1_9CYAN</name>
<protein>
    <recommendedName>
        <fullName evidence="2">histidine kinase</fullName>
        <ecNumber evidence="2">2.7.13.3</ecNumber>
    </recommendedName>
</protein>
<feature type="domain" description="Response regulatory" evidence="8">
    <location>
        <begin position="141"/>
        <end position="267"/>
    </location>
</feature>
<evidence type="ECO:0000256" key="2">
    <source>
        <dbReference type="ARBA" id="ARBA00012438"/>
    </source>
</evidence>
<dbReference type="PRINTS" id="PR00344">
    <property type="entry name" value="BCTRLSENSOR"/>
</dbReference>
<comment type="caution">
    <text evidence="9">The sequence shown here is derived from an EMBL/GenBank/DDBJ whole genome shotgun (WGS) entry which is preliminary data.</text>
</comment>
<dbReference type="PANTHER" id="PTHR45339:SF1">
    <property type="entry name" value="HYBRID SIGNAL TRANSDUCTION HISTIDINE KINASE J"/>
    <property type="match status" value="1"/>
</dbReference>
<dbReference type="EC" id="2.7.13.3" evidence="2"/>
<dbReference type="InterPro" id="IPR003594">
    <property type="entry name" value="HATPase_dom"/>
</dbReference>
<dbReference type="InterPro" id="IPR004358">
    <property type="entry name" value="Sig_transdc_His_kin-like_C"/>
</dbReference>
<evidence type="ECO:0000256" key="1">
    <source>
        <dbReference type="ARBA" id="ARBA00000085"/>
    </source>
</evidence>
<dbReference type="Gene3D" id="3.40.50.2300">
    <property type="match status" value="1"/>
</dbReference>
<keyword evidence="4" id="KW-0808">Transferase</keyword>
<evidence type="ECO:0000313" key="9">
    <source>
        <dbReference type="EMBL" id="NMG22508.1"/>
    </source>
</evidence>
<dbReference type="CDD" id="cd16922">
    <property type="entry name" value="HATPase_EvgS-ArcB-TorS-like"/>
    <property type="match status" value="1"/>
</dbReference>
<feature type="modified residue" description="4-aspartylphosphate" evidence="6">
    <location>
        <position position="190"/>
    </location>
</feature>
<evidence type="ECO:0000259" key="8">
    <source>
        <dbReference type="PROSITE" id="PS50110"/>
    </source>
</evidence>
<evidence type="ECO:0000313" key="10">
    <source>
        <dbReference type="Proteomes" id="UP000718564"/>
    </source>
</evidence>
<dbReference type="Pfam" id="PF00072">
    <property type="entry name" value="Response_reg"/>
    <property type="match status" value="1"/>
</dbReference>
<dbReference type="Proteomes" id="UP000718564">
    <property type="component" value="Unassembled WGS sequence"/>
</dbReference>
<dbReference type="PROSITE" id="PS50110">
    <property type="entry name" value="RESPONSE_REGULATORY"/>
    <property type="match status" value="1"/>
</dbReference>
<dbReference type="InterPro" id="IPR005467">
    <property type="entry name" value="His_kinase_dom"/>
</dbReference>
<evidence type="ECO:0000256" key="4">
    <source>
        <dbReference type="ARBA" id="ARBA00022777"/>
    </source>
</evidence>
<dbReference type="InterPro" id="IPR001789">
    <property type="entry name" value="Sig_transdc_resp-reg_receiver"/>
</dbReference>
<proteinExistence type="predicted"/>
<reference evidence="9 10" key="1">
    <citation type="submission" date="2018-06" db="EMBL/GenBank/DDBJ databases">
        <title>Comparative genomics of Brasilonema spp. strains.</title>
        <authorList>
            <person name="Alvarenga D.O."/>
            <person name="Fiore M.F."/>
            <person name="Varani A.M."/>
        </authorList>
    </citation>
    <scope>NUCLEOTIDE SEQUENCE [LARGE SCALE GENOMIC DNA]</scope>
    <source>
        <strain evidence="9 10">SPC951</strain>
    </source>
</reference>
<evidence type="ECO:0000256" key="3">
    <source>
        <dbReference type="ARBA" id="ARBA00022553"/>
    </source>
</evidence>
<evidence type="ECO:0000256" key="5">
    <source>
        <dbReference type="ARBA" id="ARBA00023012"/>
    </source>
</evidence>
<dbReference type="Pfam" id="PF02518">
    <property type="entry name" value="HATPase_c"/>
    <property type="match status" value="1"/>
</dbReference>
<dbReference type="EMBL" id="QMEB01000269">
    <property type="protein sequence ID" value="NMG22508.1"/>
    <property type="molecule type" value="Genomic_DNA"/>
</dbReference>